<protein>
    <submittedName>
        <fullName evidence="2">Uncharacterized protein</fullName>
    </submittedName>
</protein>
<dbReference type="EMBL" id="MOBI01000028">
    <property type="protein sequence ID" value="ROM91082.1"/>
    <property type="molecule type" value="Genomic_DNA"/>
</dbReference>
<proteinExistence type="predicted"/>
<reference evidence="2 3" key="1">
    <citation type="submission" date="2016-10" db="EMBL/GenBank/DDBJ databases">
        <title>Comparative genome analysis of multiple Pseudomonas spp. focuses on biocontrol and plant growth promoting traits.</title>
        <authorList>
            <person name="Tao X.-Y."/>
            <person name="Taylor C.G."/>
        </authorList>
    </citation>
    <scope>NUCLEOTIDE SEQUENCE [LARGE SCALE GENOMIC DNA]</scope>
    <source>
        <strain evidence="2 3">37D10</strain>
    </source>
</reference>
<feature type="region of interest" description="Disordered" evidence="1">
    <location>
        <begin position="90"/>
        <end position="119"/>
    </location>
</feature>
<dbReference type="RefSeq" id="WP_123584722.1">
    <property type="nucleotide sequence ID" value="NZ_MOBI01000028.1"/>
</dbReference>
<comment type="caution">
    <text evidence="2">The sequence shown here is derived from an EMBL/GenBank/DDBJ whole genome shotgun (WGS) entry which is preliminary data.</text>
</comment>
<dbReference type="AlphaFoldDB" id="A0A423GKP1"/>
<evidence type="ECO:0000313" key="3">
    <source>
        <dbReference type="Proteomes" id="UP000284684"/>
    </source>
</evidence>
<gene>
    <name evidence="2" type="ORF">BK658_24620</name>
</gene>
<organism evidence="2 3">
    <name type="scientific">Pseudomonas brassicacearum</name>
    <dbReference type="NCBI Taxonomy" id="930166"/>
    <lineage>
        <taxon>Bacteria</taxon>
        <taxon>Pseudomonadati</taxon>
        <taxon>Pseudomonadota</taxon>
        <taxon>Gammaproteobacteria</taxon>
        <taxon>Pseudomonadales</taxon>
        <taxon>Pseudomonadaceae</taxon>
        <taxon>Pseudomonas</taxon>
    </lineage>
</organism>
<dbReference type="Proteomes" id="UP000284684">
    <property type="component" value="Unassembled WGS sequence"/>
</dbReference>
<accession>A0A423GKP1</accession>
<evidence type="ECO:0000256" key="1">
    <source>
        <dbReference type="SAM" id="MobiDB-lite"/>
    </source>
</evidence>
<sequence length="218" mass="24319">MAHLTENCKGDDKKKNICALYDVQVISRIALMPGSTIDGCCGELENEHTIFHYKNKTNPKDEGTFSVGKSCAASFLKILNQKMPHLINPMQNIQIPGTGPGPQVSTNGPEEESDKHSSITAQSIPTINQELYTAINLFFILQNKIPKWALQRILLEIQNSPTKALDEKNVFDFIKVLAAYKKTLSDMIASAKTKHPQMKSYSFPTIDAIARKNWICLP</sequence>
<evidence type="ECO:0000313" key="2">
    <source>
        <dbReference type="EMBL" id="ROM91082.1"/>
    </source>
</evidence>
<name>A0A423GKP1_9PSED</name>